<accession>A0A151JXL4</accession>
<protein>
    <submittedName>
        <fullName evidence="2">Uncharacterized protein</fullName>
    </submittedName>
</protein>
<organism evidence="2 3">
    <name type="scientific">Trachymyrmex septentrionalis</name>
    <dbReference type="NCBI Taxonomy" id="34720"/>
    <lineage>
        <taxon>Eukaryota</taxon>
        <taxon>Metazoa</taxon>
        <taxon>Ecdysozoa</taxon>
        <taxon>Arthropoda</taxon>
        <taxon>Hexapoda</taxon>
        <taxon>Insecta</taxon>
        <taxon>Pterygota</taxon>
        <taxon>Neoptera</taxon>
        <taxon>Endopterygota</taxon>
        <taxon>Hymenoptera</taxon>
        <taxon>Apocrita</taxon>
        <taxon>Aculeata</taxon>
        <taxon>Formicoidea</taxon>
        <taxon>Formicidae</taxon>
        <taxon>Myrmicinae</taxon>
        <taxon>Trachymyrmex</taxon>
    </lineage>
</organism>
<name>A0A151JXL4_9HYME</name>
<evidence type="ECO:0000313" key="2">
    <source>
        <dbReference type="EMBL" id="KYN39787.1"/>
    </source>
</evidence>
<gene>
    <name evidence="2" type="ORF">ALC56_05832</name>
</gene>
<dbReference type="AlphaFoldDB" id="A0A151JXL4"/>
<keyword evidence="1" id="KW-0812">Transmembrane</keyword>
<dbReference type="EMBL" id="KQ981572">
    <property type="protein sequence ID" value="KYN39787.1"/>
    <property type="molecule type" value="Genomic_DNA"/>
</dbReference>
<sequence>MSVGFKKTRRISRAFPGNQIYTREKRKADVFRPMSISYKSVNRERPARAKPSVFSIYFPCLAVPISLIAR</sequence>
<proteinExistence type="predicted"/>
<evidence type="ECO:0000313" key="3">
    <source>
        <dbReference type="Proteomes" id="UP000078541"/>
    </source>
</evidence>
<feature type="transmembrane region" description="Helical" evidence="1">
    <location>
        <begin position="52"/>
        <end position="69"/>
    </location>
</feature>
<keyword evidence="3" id="KW-1185">Reference proteome</keyword>
<keyword evidence="1" id="KW-1133">Transmembrane helix</keyword>
<reference evidence="2 3" key="1">
    <citation type="submission" date="2016-03" db="EMBL/GenBank/DDBJ databases">
        <title>Trachymyrmex septentrionalis WGS genome.</title>
        <authorList>
            <person name="Nygaard S."/>
            <person name="Hu H."/>
            <person name="Boomsma J."/>
            <person name="Zhang G."/>
        </authorList>
    </citation>
    <scope>NUCLEOTIDE SEQUENCE [LARGE SCALE GENOMIC DNA]</scope>
    <source>
        <strain evidence="2">Tsep2-gDNA-1</strain>
        <tissue evidence="2">Whole body</tissue>
    </source>
</reference>
<evidence type="ECO:0000256" key="1">
    <source>
        <dbReference type="SAM" id="Phobius"/>
    </source>
</evidence>
<keyword evidence="1" id="KW-0472">Membrane</keyword>
<dbReference type="Proteomes" id="UP000078541">
    <property type="component" value="Unassembled WGS sequence"/>
</dbReference>